<protein>
    <submittedName>
        <fullName evidence="1">Uncharacterized protein</fullName>
    </submittedName>
</protein>
<evidence type="ECO:0000313" key="1">
    <source>
        <dbReference type="EMBL" id="CAK7340147.1"/>
    </source>
</evidence>
<reference evidence="1 2" key="1">
    <citation type="submission" date="2024-01" db="EMBL/GenBank/DDBJ databases">
        <authorList>
            <person name="Waweru B."/>
        </authorList>
    </citation>
    <scope>NUCLEOTIDE SEQUENCE [LARGE SCALE GENOMIC DNA]</scope>
</reference>
<gene>
    <name evidence="1" type="ORF">DCAF_LOCUS15228</name>
</gene>
<comment type="caution">
    <text evidence="1">The sequence shown here is derived from an EMBL/GenBank/DDBJ whole genome shotgun (WGS) entry which is preliminary data.</text>
</comment>
<sequence>MDPMERLRLGNERRVNKDLGTEIEVVLYHSIRANQQDEDMECVGDSEECA</sequence>
<accession>A0AAV1RV51</accession>
<dbReference type="EMBL" id="CAWUPB010001159">
    <property type="protein sequence ID" value="CAK7340147.1"/>
    <property type="molecule type" value="Genomic_DNA"/>
</dbReference>
<organism evidence="1 2">
    <name type="scientific">Dovyalis caffra</name>
    <dbReference type="NCBI Taxonomy" id="77055"/>
    <lineage>
        <taxon>Eukaryota</taxon>
        <taxon>Viridiplantae</taxon>
        <taxon>Streptophyta</taxon>
        <taxon>Embryophyta</taxon>
        <taxon>Tracheophyta</taxon>
        <taxon>Spermatophyta</taxon>
        <taxon>Magnoliopsida</taxon>
        <taxon>eudicotyledons</taxon>
        <taxon>Gunneridae</taxon>
        <taxon>Pentapetalae</taxon>
        <taxon>rosids</taxon>
        <taxon>fabids</taxon>
        <taxon>Malpighiales</taxon>
        <taxon>Salicaceae</taxon>
        <taxon>Flacourtieae</taxon>
        <taxon>Dovyalis</taxon>
    </lineage>
</organism>
<dbReference type="Proteomes" id="UP001314170">
    <property type="component" value="Unassembled WGS sequence"/>
</dbReference>
<evidence type="ECO:0000313" key="2">
    <source>
        <dbReference type="Proteomes" id="UP001314170"/>
    </source>
</evidence>
<name>A0AAV1RV51_9ROSI</name>
<proteinExistence type="predicted"/>
<dbReference type="AlphaFoldDB" id="A0AAV1RV51"/>
<keyword evidence="2" id="KW-1185">Reference proteome</keyword>